<dbReference type="InterPro" id="IPR002052">
    <property type="entry name" value="DNA_methylase_N6_adenine_CS"/>
</dbReference>
<evidence type="ECO:0000313" key="2">
    <source>
        <dbReference type="Proteomes" id="UP000189055"/>
    </source>
</evidence>
<gene>
    <name evidence="1" type="ORF">A0U91_07775</name>
</gene>
<name>A0A1U9LED8_9PROT</name>
<dbReference type="EMBL" id="CP014687">
    <property type="protein sequence ID" value="AQT04833.1"/>
    <property type="molecule type" value="Genomic_DNA"/>
</dbReference>
<evidence type="ECO:0008006" key="3">
    <source>
        <dbReference type="Google" id="ProtNLM"/>
    </source>
</evidence>
<dbReference type="GO" id="GO:0003676">
    <property type="term" value="F:nucleic acid binding"/>
    <property type="evidence" value="ECO:0007669"/>
    <property type="project" value="InterPro"/>
</dbReference>
<reference evidence="1 2" key="1">
    <citation type="submission" date="2016-03" db="EMBL/GenBank/DDBJ databases">
        <title>Acetic acid bacteria sequencing.</title>
        <authorList>
            <person name="Brandt J."/>
            <person name="Jakob F."/>
            <person name="Vogel R.F."/>
        </authorList>
    </citation>
    <scope>NUCLEOTIDE SEQUENCE [LARGE SCALE GENOMIC DNA]</scope>
    <source>
        <strain evidence="1 2">TMW2.1084</strain>
    </source>
</reference>
<dbReference type="RefSeq" id="WP_077930674.1">
    <property type="nucleotide sequence ID" value="NZ_CP014687.1"/>
</dbReference>
<dbReference type="STRING" id="1076596.A0U91_07775"/>
<dbReference type="Gene3D" id="3.40.50.150">
    <property type="entry name" value="Vaccinia Virus protein VP39"/>
    <property type="match status" value="1"/>
</dbReference>
<protein>
    <recommendedName>
        <fullName evidence="3">Methyltransferase</fullName>
    </recommendedName>
</protein>
<dbReference type="AlphaFoldDB" id="A0A1U9LED8"/>
<evidence type="ECO:0000313" key="1">
    <source>
        <dbReference type="EMBL" id="AQT04833.1"/>
    </source>
</evidence>
<dbReference type="KEGG" id="aper:A0U91_07775"/>
<dbReference type="PROSITE" id="PS00092">
    <property type="entry name" value="N6_MTASE"/>
    <property type="match status" value="1"/>
</dbReference>
<sequence length="193" mass="22118">MPPLKKTSRYERVENDFYQEEPAPVQALLQVEQFNGWVMDPCCGEGNIPLVMRSHGIRANGADIVDRWPQALAVGDFRHTLRFWRPDCVVSNPPYNCWEEIVDVSFESGASHVCLLLPFRRVESVARRQFLGRRPLARQWVSSERVIMHPGGKGSGKKPGRQECYAWFVWESGHTAPVWQTGLLPLIRSVHHD</sequence>
<dbReference type="GO" id="GO:0032259">
    <property type="term" value="P:methylation"/>
    <property type="evidence" value="ECO:0007669"/>
    <property type="project" value="InterPro"/>
</dbReference>
<dbReference type="SUPFAM" id="SSF53335">
    <property type="entry name" value="S-adenosyl-L-methionine-dependent methyltransferases"/>
    <property type="match status" value="1"/>
</dbReference>
<organism evidence="1 2">
    <name type="scientific">Acetobacter persici</name>
    <dbReference type="NCBI Taxonomy" id="1076596"/>
    <lineage>
        <taxon>Bacteria</taxon>
        <taxon>Pseudomonadati</taxon>
        <taxon>Pseudomonadota</taxon>
        <taxon>Alphaproteobacteria</taxon>
        <taxon>Acetobacterales</taxon>
        <taxon>Acetobacteraceae</taxon>
        <taxon>Acetobacter</taxon>
    </lineage>
</organism>
<dbReference type="Proteomes" id="UP000189055">
    <property type="component" value="Chromosome"/>
</dbReference>
<dbReference type="InterPro" id="IPR029063">
    <property type="entry name" value="SAM-dependent_MTases_sf"/>
</dbReference>
<dbReference type="GO" id="GO:0008168">
    <property type="term" value="F:methyltransferase activity"/>
    <property type="evidence" value="ECO:0007669"/>
    <property type="project" value="InterPro"/>
</dbReference>
<proteinExistence type="predicted"/>
<accession>A0A1U9LED8</accession>